<evidence type="ECO:0000256" key="1">
    <source>
        <dbReference type="SAM" id="SignalP"/>
    </source>
</evidence>
<dbReference type="Proteomes" id="UP001185899">
    <property type="component" value="Unassembled WGS sequence"/>
</dbReference>
<sequence>MNRISARTRTASIALIAGSMIAVTSMSGAAVALAQPAPPAVSATVEEFVPVSAEEVASLNASLAEQGRNPLPAGTAGFQISDDATVTIVDETGKVLDRQPTPTGPQAHGVTDEIKRVVGACLGIDFFGAVGAWEAIESQVNSWDKAAKFVLRRVGLIAALSCGGGIFAEYLL</sequence>
<evidence type="ECO:0000313" key="3">
    <source>
        <dbReference type="Proteomes" id="UP001185899"/>
    </source>
</evidence>
<feature type="chain" id="PRO_5047376371" description="Secreted protein" evidence="1">
    <location>
        <begin position="35"/>
        <end position="172"/>
    </location>
</feature>
<dbReference type="EMBL" id="JAWLKE010000004">
    <property type="protein sequence ID" value="MDV6231310.1"/>
    <property type="molecule type" value="Genomic_DNA"/>
</dbReference>
<keyword evidence="1" id="KW-0732">Signal</keyword>
<evidence type="ECO:0008006" key="4">
    <source>
        <dbReference type="Google" id="ProtNLM"/>
    </source>
</evidence>
<comment type="caution">
    <text evidence="2">The sequence shown here is derived from an EMBL/GenBank/DDBJ whole genome shotgun (WGS) entry which is preliminary data.</text>
</comment>
<protein>
    <recommendedName>
        <fullName evidence="4">Secreted protein</fullName>
    </recommendedName>
</protein>
<dbReference type="RefSeq" id="WP_300523286.1">
    <property type="nucleotide sequence ID" value="NZ_JAWLKE010000004.1"/>
</dbReference>
<gene>
    <name evidence="2" type="ORF">R3P95_12190</name>
</gene>
<proteinExistence type="predicted"/>
<reference evidence="2 3" key="1">
    <citation type="submission" date="2023-10" db="EMBL/GenBank/DDBJ databases">
        <title>Development of a sustainable strategy for remediation of hydrocarbon-contaminated territories based on the waste exchange concept.</title>
        <authorList>
            <person name="Krivoruchko A."/>
        </authorList>
    </citation>
    <scope>NUCLEOTIDE SEQUENCE [LARGE SCALE GENOMIC DNA]</scope>
    <source>
        <strain evidence="2 3">IEGM 1322</strain>
    </source>
</reference>
<feature type="signal peptide" evidence="1">
    <location>
        <begin position="1"/>
        <end position="34"/>
    </location>
</feature>
<keyword evidence="3" id="KW-1185">Reference proteome</keyword>
<accession>A0ABU4AYJ7</accession>
<name>A0ABU4AYJ7_9NOCA</name>
<organism evidence="2 3">
    <name type="scientific">Rhodococcus cercidiphylli</name>
    <dbReference type="NCBI Taxonomy" id="489916"/>
    <lineage>
        <taxon>Bacteria</taxon>
        <taxon>Bacillati</taxon>
        <taxon>Actinomycetota</taxon>
        <taxon>Actinomycetes</taxon>
        <taxon>Mycobacteriales</taxon>
        <taxon>Nocardiaceae</taxon>
        <taxon>Rhodococcus</taxon>
    </lineage>
</organism>
<evidence type="ECO:0000313" key="2">
    <source>
        <dbReference type="EMBL" id="MDV6231310.1"/>
    </source>
</evidence>